<protein>
    <submittedName>
        <fullName evidence="5">Beta-glucosidase</fullName>
    </submittedName>
</protein>
<dbReference type="PANTHER" id="PTHR42715">
    <property type="entry name" value="BETA-GLUCOSIDASE"/>
    <property type="match status" value="1"/>
</dbReference>
<proteinExistence type="inferred from homology"/>
<dbReference type="InterPro" id="IPR001764">
    <property type="entry name" value="Glyco_hydro_3_N"/>
</dbReference>
<evidence type="ECO:0000313" key="6">
    <source>
        <dbReference type="Proteomes" id="UP000438182"/>
    </source>
</evidence>
<keyword evidence="2" id="KW-0378">Hydrolase</keyword>
<dbReference type="InterPro" id="IPR017853">
    <property type="entry name" value="GH"/>
</dbReference>
<feature type="non-terminal residue" evidence="5">
    <location>
        <position position="287"/>
    </location>
</feature>
<dbReference type="GO" id="GO:0004553">
    <property type="term" value="F:hydrolase activity, hydrolyzing O-glycosyl compounds"/>
    <property type="evidence" value="ECO:0007669"/>
    <property type="project" value="InterPro"/>
</dbReference>
<dbReference type="SUPFAM" id="SSF51445">
    <property type="entry name" value="(Trans)glycosidases"/>
    <property type="match status" value="1"/>
</dbReference>
<dbReference type="Gene3D" id="3.20.20.300">
    <property type="entry name" value="Glycoside hydrolase, family 3, N-terminal domain"/>
    <property type="match status" value="1"/>
</dbReference>
<keyword evidence="3" id="KW-0119">Carbohydrate metabolism</keyword>
<dbReference type="AlphaFoldDB" id="A0A6I4P1M4"/>
<dbReference type="PANTHER" id="PTHR42715:SF10">
    <property type="entry name" value="BETA-GLUCOSIDASE"/>
    <property type="match status" value="1"/>
</dbReference>
<evidence type="ECO:0000256" key="1">
    <source>
        <dbReference type="ARBA" id="ARBA00005336"/>
    </source>
</evidence>
<evidence type="ECO:0000256" key="2">
    <source>
        <dbReference type="ARBA" id="ARBA00022801"/>
    </source>
</evidence>
<dbReference type="RefSeq" id="WP_160426929.1">
    <property type="nucleotide sequence ID" value="NZ_WSTA01000121.1"/>
</dbReference>
<keyword evidence="6" id="KW-1185">Reference proteome</keyword>
<feature type="domain" description="Glycoside hydrolase family 3 N-terminal" evidence="4">
    <location>
        <begin position="56"/>
        <end position="277"/>
    </location>
</feature>
<reference evidence="5 6" key="1">
    <citation type="submission" date="2019-12" db="EMBL/GenBank/DDBJ databases">
        <authorList>
            <person name="Kim Y.S."/>
        </authorList>
    </citation>
    <scope>NUCLEOTIDE SEQUENCE [LARGE SCALE GENOMIC DNA]</scope>
    <source>
        <strain evidence="5 6">MMS17-SY077</strain>
    </source>
</reference>
<dbReference type="InterPro" id="IPR036962">
    <property type="entry name" value="Glyco_hydro_3_N_sf"/>
</dbReference>
<dbReference type="InterPro" id="IPR019800">
    <property type="entry name" value="Glyco_hydro_3_AS"/>
</dbReference>
<comment type="similarity">
    <text evidence="1">Belongs to the glycosyl hydrolase 3 family.</text>
</comment>
<dbReference type="GO" id="GO:0005975">
    <property type="term" value="P:carbohydrate metabolic process"/>
    <property type="evidence" value="ECO:0007669"/>
    <property type="project" value="InterPro"/>
</dbReference>
<evidence type="ECO:0000256" key="3">
    <source>
        <dbReference type="ARBA" id="ARBA00023277"/>
    </source>
</evidence>
<dbReference type="InterPro" id="IPR050288">
    <property type="entry name" value="Cellulose_deg_GH3"/>
</dbReference>
<dbReference type="EMBL" id="WSTA01000121">
    <property type="protein sequence ID" value="MWC00292.1"/>
    <property type="molecule type" value="Genomic_DNA"/>
</dbReference>
<dbReference type="Pfam" id="PF00933">
    <property type="entry name" value="Glyco_hydro_3"/>
    <property type="match status" value="1"/>
</dbReference>
<evidence type="ECO:0000259" key="4">
    <source>
        <dbReference type="Pfam" id="PF00933"/>
    </source>
</evidence>
<sequence length="287" mass="30266">MTLESLDLGATAGLGSGADFWTTKAAGDIPAIMVTDGPHGLRKQQEAADHLGVGASVPATCFPPAAGLGQSWDVELVERVGVALGEECQAEDVQVLLGPGINIKRSPLGGRNFEYFSEDPLVSGALGAAWVTGVQSQGVGTSLKHYALNNQEDDRMRVSADVDPRPLREIYLRGFRRVVEDAAPWTVMCSYNRVNGVLVSEDPFLLTQVLRDEWGFEGVVVSDWGAVRDRVAAVAGGLDLQMPADGGAGDAAVVAAVEAGELDEAIVDRAAERVARLARTAADRRGT</sequence>
<dbReference type="PROSITE" id="PS00775">
    <property type="entry name" value="GLYCOSYL_HYDROL_F3"/>
    <property type="match status" value="1"/>
</dbReference>
<name>A0A6I4P1M4_9MICO</name>
<dbReference type="PRINTS" id="PR00133">
    <property type="entry name" value="GLHYDRLASE3"/>
</dbReference>
<dbReference type="Proteomes" id="UP000438182">
    <property type="component" value="Unassembled WGS sequence"/>
</dbReference>
<comment type="caution">
    <text evidence="5">The sequence shown here is derived from an EMBL/GenBank/DDBJ whole genome shotgun (WGS) entry which is preliminary data.</text>
</comment>
<evidence type="ECO:0000313" key="5">
    <source>
        <dbReference type="EMBL" id="MWC00292.1"/>
    </source>
</evidence>
<gene>
    <name evidence="5" type="ORF">GB864_17260</name>
</gene>
<accession>A0A6I4P1M4</accession>
<organism evidence="5 6">
    <name type="scientific">Agromyces seonyuensis</name>
    <dbReference type="NCBI Taxonomy" id="2662446"/>
    <lineage>
        <taxon>Bacteria</taxon>
        <taxon>Bacillati</taxon>
        <taxon>Actinomycetota</taxon>
        <taxon>Actinomycetes</taxon>
        <taxon>Micrococcales</taxon>
        <taxon>Microbacteriaceae</taxon>
        <taxon>Agromyces</taxon>
    </lineage>
</organism>